<gene>
    <name evidence="8" type="ORF">EDD79_10261</name>
</gene>
<evidence type="ECO:0000256" key="4">
    <source>
        <dbReference type="ARBA" id="ARBA00023004"/>
    </source>
</evidence>
<dbReference type="NCBIfam" id="TIGR00722">
    <property type="entry name" value="ttdA_fumA_fumB"/>
    <property type="match status" value="1"/>
</dbReference>
<evidence type="ECO:0000313" key="8">
    <source>
        <dbReference type="EMBL" id="TCQ01538.1"/>
    </source>
</evidence>
<dbReference type="InterPro" id="IPR004646">
    <property type="entry name" value="Fe-S_hydro-lyase_TtdA-typ_cat"/>
</dbReference>
<dbReference type="GO" id="GO:0051539">
    <property type="term" value="F:4 iron, 4 sulfur cluster binding"/>
    <property type="evidence" value="ECO:0007669"/>
    <property type="project" value="UniProtKB-KW"/>
</dbReference>
<feature type="domain" description="Fe-S hydro-lyase tartrate dehydratase alpha-type catalytic" evidence="7">
    <location>
        <begin position="44"/>
        <end position="311"/>
    </location>
</feature>
<dbReference type="Pfam" id="PF05681">
    <property type="entry name" value="Fumerase"/>
    <property type="match status" value="1"/>
</dbReference>
<dbReference type="EMBL" id="SLYC01000026">
    <property type="protein sequence ID" value="TCQ01538.1"/>
    <property type="molecule type" value="Genomic_DNA"/>
</dbReference>
<evidence type="ECO:0000256" key="1">
    <source>
        <dbReference type="ARBA" id="ARBA00008876"/>
    </source>
</evidence>
<dbReference type="NCBIfam" id="NF004885">
    <property type="entry name" value="PRK06246.1"/>
    <property type="match status" value="1"/>
</dbReference>
<sequence>KLIHSAYKDYIENNLERKMYNDFPYVFIIQGEDMKTIDCKEIVDAVKKLCIQININMPNDVKEALVNSINDEDSMIGRRILEDILLNGQIASRKEIPMCQDTGMIVVFVEIGQDVKIINGSLSEAINEGVRLGYREGFLRKSVVKCPIRRGNTEDNTPAVIHFDIVPGNSLKIHLGAKGFGSENMSAVKMLKPSDEVKGIKDFVIETIKNAGGNPCPPIIVGVGIGGTFDKVTMLAKKALLKDLGQRHEDSYIGDLELELLKEINELGIGPQGFGGKTTALDLHIETFPTHIAGLPVAVNINCHASRHGEIIL</sequence>
<comment type="caution">
    <text evidence="8">The sequence shown here is derived from an EMBL/GenBank/DDBJ whole genome shotgun (WGS) entry which is preliminary data.</text>
</comment>
<keyword evidence="5" id="KW-0411">Iron-sulfur</keyword>
<dbReference type="RefSeq" id="WP_330571459.1">
    <property type="nucleotide sequence ID" value="NZ_SLYC01000026.1"/>
</dbReference>
<dbReference type="InterPro" id="IPR051208">
    <property type="entry name" value="Class-I_Fumarase/Tartrate_DH"/>
</dbReference>
<dbReference type="PANTHER" id="PTHR30389:SF17">
    <property type="entry name" value="L(+)-TARTRATE DEHYDRATASE SUBUNIT ALPHA-RELATED"/>
    <property type="match status" value="1"/>
</dbReference>
<dbReference type="GO" id="GO:0046872">
    <property type="term" value="F:metal ion binding"/>
    <property type="evidence" value="ECO:0007669"/>
    <property type="project" value="UniProtKB-KW"/>
</dbReference>
<comment type="similarity">
    <text evidence="1">Belongs to the class-I fumarase family.</text>
</comment>
<keyword evidence="4" id="KW-0408">Iron</keyword>
<proteinExistence type="inferred from homology"/>
<reference evidence="8 9" key="1">
    <citation type="submission" date="2019-03" db="EMBL/GenBank/DDBJ databases">
        <title>Genomic Encyclopedia of Type Strains, Phase IV (KMG-IV): sequencing the most valuable type-strain genomes for metagenomic binning, comparative biology and taxonomic classification.</title>
        <authorList>
            <person name="Goeker M."/>
        </authorList>
    </citation>
    <scope>NUCLEOTIDE SEQUENCE [LARGE SCALE GENOMIC DNA]</scope>
    <source>
        <strain evidence="8 9">DSM 100013</strain>
    </source>
</reference>
<dbReference type="AlphaFoldDB" id="A0A4R2TDY3"/>
<protein>
    <submittedName>
        <fullName evidence="8">Fumarate hydratase subunit alpha</fullName>
    </submittedName>
</protein>
<keyword evidence="3" id="KW-0479">Metal-binding</keyword>
<dbReference type="Proteomes" id="UP000295504">
    <property type="component" value="Unassembled WGS sequence"/>
</dbReference>
<keyword evidence="6" id="KW-0456">Lyase</keyword>
<evidence type="ECO:0000256" key="3">
    <source>
        <dbReference type="ARBA" id="ARBA00022723"/>
    </source>
</evidence>
<keyword evidence="2" id="KW-0004">4Fe-4S</keyword>
<evidence type="ECO:0000256" key="6">
    <source>
        <dbReference type="ARBA" id="ARBA00023239"/>
    </source>
</evidence>
<evidence type="ECO:0000259" key="7">
    <source>
        <dbReference type="Pfam" id="PF05681"/>
    </source>
</evidence>
<dbReference type="GO" id="GO:0016829">
    <property type="term" value="F:lyase activity"/>
    <property type="evidence" value="ECO:0007669"/>
    <property type="project" value="UniProtKB-KW"/>
</dbReference>
<evidence type="ECO:0000256" key="2">
    <source>
        <dbReference type="ARBA" id="ARBA00022485"/>
    </source>
</evidence>
<feature type="non-terminal residue" evidence="8">
    <location>
        <position position="1"/>
    </location>
</feature>
<accession>A0A4R2TDY3</accession>
<evidence type="ECO:0000256" key="5">
    <source>
        <dbReference type="ARBA" id="ARBA00023014"/>
    </source>
</evidence>
<dbReference type="PANTHER" id="PTHR30389">
    <property type="entry name" value="FUMARATE HYDRATASE-RELATED"/>
    <property type="match status" value="1"/>
</dbReference>
<name>A0A4R2TDY3_9FIRM</name>
<evidence type="ECO:0000313" key="9">
    <source>
        <dbReference type="Proteomes" id="UP000295504"/>
    </source>
</evidence>
<keyword evidence="9" id="KW-1185">Reference proteome</keyword>
<organism evidence="8 9">
    <name type="scientific">Serpentinicella alkaliphila</name>
    <dbReference type="NCBI Taxonomy" id="1734049"/>
    <lineage>
        <taxon>Bacteria</taxon>
        <taxon>Bacillati</taxon>
        <taxon>Bacillota</taxon>
        <taxon>Clostridia</taxon>
        <taxon>Peptostreptococcales</taxon>
        <taxon>Natronincolaceae</taxon>
        <taxon>Serpentinicella</taxon>
    </lineage>
</organism>